<gene>
    <name evidence="1" type="ORF">ZT3D7_G5657</name>
</gene>
<organism evidence="1 2">
    <name type="scientific">Zymoseptoria tritici (strain ST99CH_3D7)</name>
    <dbReference type="NCBI Taxonomy" id="1276538"/>
    <lineage>
        <taxon>Eukaryota</taxon>
        <taxon>Fungi</taxon>
        <taxon>Dikarya</taxon>
        <taxon>Ascomycota</taxon>
        <taxon>Pezizomycotina</taxon>
        <taxon>Dothideomycetes</taxon>
        <taxon>Dothideomycetidae</taxon>
        <taxon>Mycosphaerellales</taxon>
        <taxon>Mycosphaerellaceae</taxon>
        <taxon>Zymoseptoria</taxon>
    </lineage>
</organism>
<proteinExistence type="predicted"/>
<dbReference type="Proteomes" id="UP000215127">
    <property type="component" value="Chromosome 5"/>
</dbReference>
<evidence type="ECO:0000313" key="2">
    <source>
        <dbReference type="Proteomes" id="UP000215127"/>
    </source>
</evidence>
<dbReference type="AlphaFoldDB" id="A0A1X7RSR8"/>
<keyword evidence="2" id="KW-1185">Reference proteome</keyword>
<dbReference type="EMBL" id="LT853696">
    <property type="protein sequence ID" value="SMQ50504.1"/>
    <property type="molecule type" value="Genomic_DNA"/>
</dbReference>
<sequence>MMCRQPKLVAQGLFASWPTKRKSPLLFHNSTRAFTPSKAPTTAKILTASHINNQNMSTAQSFYILASHLYIVPWTSTDRAQRQTV</sequence>
<accession>A0A1X7RSR8</accession>
<protein>
    <submittedName>
        <fullName evidence="1">Uncharacterized protein</fullName>
    </submittedName>
</protein>
<evidence type="ECO:0000313" key="1">
    <source>
        <dbReference type="EMBL" id="SMQ50504.1"/>
    </source>
</evidence>
<name>A0A1X7RSR8_ZYMT9</name>
<reference evidence="1 2" key="1">
    <citation type="submission" date="2016-06" db="EMBL/GenBank/DDBJ databases">
        <authorList>
            <person name="Kjaerup R.B."/>
            <person name="Dalgaard T.S."/>
            <person name="Juul-Madsen H.R."/>
        </authorList>
    </citation>
    <scope>NUCLEOTIDE SEQUENCE [LARGE SCALE GENOMIC DNA]</scope>
</reference>